<protein>
    <recommendedName>
        <fullName evidence="4">DUF4412 domain-containing protein</fullName>
    </recommendedName>
</protein>
<dbReference type="AlphaFoldDB" id="A0A941W4J3"/>
<evidence type="ECO:0000313" key="2">
    <source>
        <dbReference type="EMBL" id="MBS1257860.1"/>
    </source>
</evidence>
<feature type="chain" id="PRO_5036691315" description="DUF4412 domain-containing protein" evidence="1">
    <location>
        <begin position="21"/>
        <end position="212"/>
    </location>
</feature>
<proteinExistence type="predicted"/>
<dbReference type="EMBL" id="JAANXD010000040">
    <property type="protein sequence ID" value="MBS1257860.1"/>
    <property type="molecule type" value="Genomic_DNA"/>
</dbReference>
<gene>
    <name evidence="2" type="ORF">MAG551_00913</name>
</gene>
<evidence type="ECO:0008006" key="4">
    <source>
        <dbReference type="Google" id="ProtNLM"/>
    </source>
</evidence>
<keyword evidence="1" id="KW-0732">Signal</keyword>
<reference evidence="2" key="1">
    <citation type="journal article" date="2021" name="ISME J.">
        <title>Fine-scale metabolic discontinuity in a stratified prokaryote microbiome of a Red Sea deep halocline.</title>
        <authorList>
            <person name="Michoud G."/>
            <person name="Ngugi D.K."/>
            <person name="Barozzi A."/>
            <person name="Merlino G."/>
            <person name="Calleja M.L."/>
            <person name="Delgado-Huertas A."/>
            <person name="Moran X.A.G."/>
            <person name="Daffonchio D."/>
        </authorList>
    </citation>
    <scope>NUCLEOTIDE SEQUENCE</scope>
    <source>
        <strain evidence="2">SuakinDeep_MAG55_1</strain>
    </source>
</reference>
<organism evidence="2 3">
    <name type="scientific">Candidatus Scalindua arabica</name>
    <dbReference type="NCBI Taxonomy" id="1127984"/>
    <lineage>
        <taxon>Bacteria</taxon>
        <taxon>Pseudomonadati</taxon>
        <taxon>Planctomycetota</taxon>
        <taxon>Candidatus Brocadiia</taxon>
        <taxon>Candidatus Brocadiales</taxon>
        <taxon>Candidatus Scalinduaceae</taxon>
        <taxon>Candidatus Scalindua</taxon>
    </lineage>
</organism>
<sequence>MKRLISCILFFLLVISYTNADSVKSNTRRYPKSKSGIIKYNISGTTTGTEVVYYEDWGRREAIYTKSTTDLRGVIVDRNTLTILEDNGLWINNIDLNARTGIRMKNPKYKEYIGLSRIELENTKKKSLKDAGARRAEIEMVIGKPCFVWTVQYNGHEIYLWNGIILKKVTGGGYLETITVATEITESVNIPEEKFTIPPDIQMKTLDMSIFH</sequence>
<name>A0A941W4J3_9BACT</name>
<feature type="signal peptide" evidence="1">
    <location>
        <begin position="1"/>
        <end position="20"/>
    </location>
</feature>
<accession>A0A941W4J3</accession>
<evidence type="ECO:0000256" key="1">
    <source>
        <dbReference type="SAM" id="SignalP"/>
    </source>
</evidence>
<comment type="caution">
    <text evidence="2">The sequence shown here is derived from an EMBL/GenBank/DDBJ whole genome shotgun (WGS) entry which is preliminary data.</text>
</comment>
<evidence type="ECO:0000313" key="3">
    <source>
        <dbReference type="Proteomes" id="UP000722750"/>
    </source>
</evidence>
<dbReference type="Proteomes" id="UP000722750">
    <property type="component" value="Unassembled WGS sequence"/>
</dbReference>